<evidence type="ECO:0000259" key="17">
    <source>
        <dbReference type="PROSITE" id="PS50103"/>
    </source>
</evidence>
<evidence type="ECO:0000256" key="9">
    <source>
        <dbReference type="ARBA" id="ARBA00022723"/>
    </source>
</evidence>
<dbReference type="SMART" id="SM00356">
    <property type="entry name" value="ZnF_C3H1"/>
    <property type="match status" value="3"/>
</dbReference>
<dbReference type="Gene3D" id="3.40.50.300">
    <property type="entry name" value="P-loop containing nucleotide triphosphate hydrolases"/>
    <property type="match status" value="1"/>
</dbReference>
<feature type="domain" description="SH3" evidence="16">
    <location>
        <begin position="4"/>
        <end position="66"/>
    </location>
</feature>
<keyword evidence="9 14" id="KW-0479">Metal-binding</keyword>
<dbReference type="InterPro" id="IPR013216">
    <property type="entry name" value="Methyltransf_11"/>
</dbReference>
<feature type="region of interest" description="Disordered" evidence="15">
    <location>
        <begin position="151"/>
        <end position="191"/>
    </location>
</feature>
<dbReference type="Gene3D" id="2.30.30.40">
    <property type="entry name" value="SH3 Domains"/>
    <property type="match status" value="1"/>
</dbReference>
<dbReference type="GO" id="GO:0005737">
    <property type="term" value="C:cytoplasm"/>
    <property type="evidence" value="ECO:0007669"/>
    <property type="project" value="UniProtKB-SubCell"/>
</dbReference>
<comment type="subcellular location">
    <subcellularLocation>
        <location evidence="2">Cytoplasm</location>
    </subcellularLocation>
    <subcellularLocation>
        <location evidence="1">Nucleus</location>
    </subcellularLocation>
</comment>
<dbReference type="Pfam" id="PF14608">
    <property type="entry name" value="zf-CCCH_2"/>
    <property type="match status" value="1"/>
</dbReference>
<keyword evidence="11 14" id="KW-0862">Zinc</keyword>
<keyword evidence="6" id="KW-0489">Methyltransferase</keyword>
<dbReference type="AlphaFoldDB" id="A0A813CDU3"/>
<dbReference type="GO" id="GO:0005730">
    <property type="term" value="C:nucleolus"/>
    <property type="evidence" value="ECO:0007669"/>
    <property type="project" value="TreeGrafter"/>
</dbReference>
<evidence type="ECO:0000256" key="8">
    <source>
        <dbReference type="ARBA" id="ARBA00022691"/>
    </source>
</evidence>
<evidence type="ECO:0008006" key="20">
    <source>
        <dbReference type="Google" id="ProtNLM"/>
    </source>
</evidence>
<feature type="domain" description="C3H1-type" evidence="17">
    <location>
        <begin position="195"/>
        <end position="222"/>
    </location>
</feature>
<keyword evidence="10 14" id="KW-0863">Zinc-finger</keyword>
<protein>
    <recommendedName>
        <fullName evidence="20">18S rRNA (Guanine-N(7))-methyltransferase</fullName>
    </recommendedName>
</protein>
<accession>A0A813CDU3</accession>
<reference evidence="18" key="1">
    <citation type="submission" date="2021-02" db="EMBL/GenBank/DDBJ databases">
        <authorList>
            <person name="Dougan E. K."/>
            <person name="Rhodes N."/>
            <person name="Thang M."/>
            <person name="Chan C."/>
        </authorList>
    </citation>
    <scope>NUCLEOTIDE SEQUENCE</scope>
</reference>
<keyword evidence="19" id="KW-1185">Reference proteome</keyword>
<feature type="compositionally biased region" description="Basic residues" evidence="15">
    <location>
        <begin position="705"/>
        <end position="718"/>
    </location>
</feature>
<evidence type="ECO:0000256" key="12">
    <source>
        <dbReference type="ARBA" id="ARBA00023242"/>
    </source>
</evidence>
<dbReference type="InterPro" id="IPR039769">
    <property type="entry name" value="Bud23-like"/>
</dbReference>
<feature type="zinc finger region" description="C3H1-type" evidence="14">
    <location>
        <begin position="299"/>
        <end position="325"/>
    </location>
</feature>
<dbReference type="PROSITE" id="PS50002">
    <property type="entry name" value="SH3"/>
    <property type="match status" value="1"/>
</dbReference>
<organism evidence="18 19">
    <name type="scientific">Symbiodinium necroappetens</name>
    <dbReference type="NCBI Taxonomy" id="1628268"/>
    <lineage>
        <taxon>Eukaryota</taxon>
        <taxon>Sar</taxon>
        <taxon>Alveolata</taxon>
        <taxon>Dinophyceae</taxon>
        <taxon>Suessiales</taxon>
        <taxon>Symbiodiniaceae</taxon>
        <taxon>Symbiodinium</taxon>
    </lineage>
</organism>
<dbReference type="Pfam" id="PF18345">
    <property type="entry name" value="zf_CCCH_4"/>
    <property type="match status" value="1"/>
</dbReference>
<dbReference type="EMBL" id="CAJNJA010093362">
    <property type="protein sequence ID" value="CAE7941204.1"/>
    <property type="molecule type" value="Genomic_DNA"/>
</dbReference>
<keyword evidence="8" id="KW-0949">S-adenosyl-L-methionine</keyword>
<keyword evidence="5" id="KW-0963">Cytoplasm</keyword>
<dbReference type="Gene3D" id="4.10.1000.10">
    <property type="entry name" value="Zinc finger, CCCH-type"/>
    <property type="match status" value="2"/>
</dbReference>
<evidence type="ECO:0000256" key="4">
    <source>
        <dbReference type="ARBA" id="ARBA00022443"/>
    </source>
</evidence>
<dbReference type="GO" id="GO:0070476">
    <property type="term" value="P:rRNA (guanine-N7)-methylation"/>
    <property type="evidence" value="ECO:0007669"/>
    <property type="project" value="InterPro"/>
</dbReference>
<dbReference type="InterPro" id="IPR027417">
    <property type="entry name" value="P-loop_NTPase"/>
</dbReference>
<dbReference type="SUPFAM" id="SSF53335">
    <property type="entry name" value="S-adenosyl-L-methionine-dependent methyltransferases"/>
    <property type="match status" value="1"/>
</dbReference>
<dbReference type="PANTHER" id="PTHR12734">
    <property type="entry name" value="METHYLTRANSFERASE-RELATED"/>
    <property type="match status" value="1"/>
</dbReference>
<dbReference type="SUPFAM" id="SSF90229">
    <property type="entry name" value="CCCH zinc finger"/>
    <property type="match status" value="3"/>
</dbReference>
<evidence type="ECO:0000256" key="10">
    <source>
        <dbReference type="ARBA" id="ARBA00022771"/>
    </source>
</evidence>
<dbReference type="InterPro" id="IPR036855">
    <property type="entry name" value="Znf_CCCH_sf"/>
</dbReference>
<keyword evidence="4 13" id="KW-0728">SH3 domain</keyword>
<dbReference type="Pfam" id="PF00642">
    <property type="entry name" value="zf-CCCH"/>
    <property type="match status" value="1"/>
</dbReference>
<dbReference type="Proteomes" id="UP000601435">
    <property type="component" value="Unassembled WGS sequence"/>
</dbReference>
<dbReference type="Gene3D" id="3.40.50.150">
    <property type="entry name" value="Vaccinia Virus protein VP39"/>
    <property type="match status" value="1"/>
</dbReference>
<dbReference type="PROSITE" id="PS50103">
    <property type="entry name" value="ZF_C3H1"/>
    <property type="match status" value="3"/>
</dbReference>
<sequence length="735" mass="81605">MALSLGNRLPSLQPYNAPDAGYLGLELGQEVTIEYIGCKEESEWLYGSSSGESGWFPKYCVLNAPRSPPPPLPPPPPPVPSVPEEALQAVMMALAALDDADFEIVIHKELSRRPHLQVKMVLVNDGDSVGSCLSSPEISPDTIKAIRKNGLTALPPPADLQEPKKLQRRESETWEKEKRERPFDPVEAPGNANPAVKRTFCKFWQENKCTKGDACTFAHGDHEIGQPIHNDSWAPTAKGQGNDQNVSRKKIICKFWQDGKCSKGPGCTFAHGEQELGQPINTEMARLFASRRSDLSSCLRLTPCKFWQEGKCTKGDACTFAHGQDVLPTAWEDSPAVILPLGKGAVQAVLVGDQCQLPATVLSQEAQKGGLDISMFDRLLSMGMEVQFLSEQYRMHPQIASFPSWRFYRGDLKSAVQESARQLPRGCTLKTHVALLHVEALHLGSKYVAPLVSRRLLDFSMSRPEHQAPPEIFYNDEESARYATSSRMIDIQTRMTERALQLLLLPDRPCLLLDIGCGSGISGETISEAGHIWIGYDISPSMLRIAHQREVDGDLCLADAGQGMRFRPGTFDGAVSISALQWLCNVDKKGHEPFKRLRRFFELLYSCLRKGARAALQFYPEAAAQVEMITAAALRCGFGGGLVVDYPHSSKAKKHFLVIYAGFSGEQPANMPQPMEDEDEQVAVSKRQRESKKRGKNQDTYKDKVLKKKEHQRKKGFGVRKDTKYTARPRKSGAF</sequence>
<evidence type="ECO:0000256" key="11">
    <source>
        <dbReference type="ARBA" id="ARBA00022833"/>
    </source>
</evidence>
<comment type="similarity">
    <text evidence="3">Belongs to the class I-like SAM-binding methyltransferase superfamily. BUD23/WBSCR22 family.</text>
</comment>
<evidence type="ECO:0000313" key="18">
    <source>
        <dbReference type="EMBL" id="CAE7941204.1"/>
    </source>
</evidence>
<evidence type="ECO:0000256" key="7">
    <source>
        <dbReference type="ARBA" id="ARBA00022679"/>
    </source>
</evidence>
<evidence type="ECO:0000256" key="3">
    <source>
        <dbReference type="ARBA" id="ARBA00005547"/>
    </source>
</evidence>
<comment type="caution">
    <text evidence="18">The sequence shown here is derived from an EMBL/GenBank/DDBJ whole genome shotgun (WGS) entry which is preliminary data.</text>
</comment>
<dbReference type="Pfam" id="PF12589">
    <property type="entry name" value="WBS_methylT"/>
    <property type="match status" value="1"/>
</dbReference>
<evidence type="ECO:0000256" key="15">
    <source>
        <dbReference type="SAM" id="MobiDB-lite"/>
    </source>
</evidence>
<proteinExistence type="inferred from homology"/>
<dbReference type="OrthoDB" id="2877at2759"/>
<dbReference type="GO" id="GO:0008270">
    <property type="term" value="F:zinc ion binding"/>
    <property type="evidence" value="ECO:0007669"/>
    <property type="project" value="UniProtKB-KW"/>
</dbReference>
<keyword evidence="7" id="KW-0808">Transferase</keyword>
<dbReference type="InterPro" id="IPR000571">
    <property type="entry name" value="Znf_CCCH"/>
</dbReference>
<evidence type="ECO:0000259" key="16">
    <source>
        <dbReference type="PROSITE" id="PS50002"/>
    </source>
</evidence>
<dbReference type="InterPro" id="IPR001452">
    <property type="entry name" value="SH3_domain"/>
</dbReference>
<feature type="region of interest" description="Disordered" evidence="15">
    <location>
        <begin position="669"/>
        <end position="735"/>
    </location>
</feature>
<feature type="domain" description="C3H1-type" evidence="17">
    <location>
        <begin position="299"/>
        <end position="325"/>
    </location>
</feature>
<evidence type="ECO:0000256" key="2">
    <source>
        <dbReference type="ARBA" id="ARBA00004496"/>
    </source>
</evidence>
<dbReference type="Gene3D" id="1.20.120.1350">
    <property type="entry name" value="Pneumovirus matrix protein 2 (M2), zinc-binding domain"/>
    <property type="match status" value="1"/>
</dbReference>
<dbReference type="GO" id="GO:0016435">
    <property type="term" value="F:rRNA (guanine) methyltransferase activity"/>
    <property type="evidence" value="ECO:0007669"/>
    <property type="project" value="InterPro"/>
</dbReference>
<dbReference type="PANTHER" id="PTHR12734:SF0">
    <property type="entry name" value="18S RRNA (GUANINE-N(7))-METHYLTRANSFERASE-RELATED"/>
    <property type="match status" value="1"/>
</dbReference>
<dbReference type="CDD" id="cd02440">
    <property type="entry name" value="AdoMet_MTases"/>
    <property type="match status" value="1"/>
</dbReference>
<evidence type="ECO:0000256" key="6">
    <source>
        <dbReference type="ARBA" id="ARBA00022603"/>
    </source>
</evidence>
<dbReference type="InterPro" id="IPR022238">
    <property type="entry name" value="Bud23_C"/>
</dbReference>
<evidence type="ECO:0000256" key="1">
    <source>
        <dbReference type="ARBA" id="ARBA00004123"/>
    </source>
</evidence>
<dbReference type="Pfam" id="PF08241">
    <property type="entry name" value="Methyltransf_11"/>
    <property type="match status" value="1"/>
</dbReference>
<dbReference type="SUPFAM" id="SSF50044">
    <property type="entry name" value="SH3-domain"/>
    <property type="match status" value="1"/>
</dbReference>
<name>A0A813CDU3_9DINO</name>
<feature type="zinc finger region" description="C3H1-type" evidence="14">
    <location>
        <begin position="195"/>
        <end position="222"/>
    </location>
</feature>
<dbReference type="FunFam" id="3.40.50.150:FF:000017">
    <property type="entry name" value="probable 18S rRNA (Guanine-N(7))-methyltransferase"/>
    <property type="match status" value="1"/>
</dbReference>
<evidence type="ECO:0000256" key="13">
    <source>
        <dbReference type="PROSITE-ProRule" id="PRU00192"/>
    </source>
</evidence>
<evidence type="ECO:0000256" key="5">
    <source>
        <dbReference type="ARBA" id="ARBA00022490"/>
    </source>
</evidence>
<gene>
    <name evidence="18" type="ORF">SNEC2469_LOCUS34190</name>
</gene>
<feature type="compositionally biased region" description="Basic and acidic residues" evidence="15">
    <location>
        <begin position="161"/>
        <end position="184"/>
    </location>
</feature>
<dbReference type="InterPro" id="IPR029063">
    <property type="entry name" value="SAM-dependent_MTases_sf"/>
</dbReference>
<dbReference type="Pfam" id="PF13087">
    <property type="entry name" value="AAA_12"/>
    <property type="match status" value="1"/>
</dbReference>
<dbReference type="SUPFAM" id="SSF52540">
    <property type="entry name" value="P-loop containing nucleoside triphosphate hydrolases"/>
    <property type="match status" value="1"/>
</dbReference>
<dbReference type="InterPro" id="IPR036028">
    <property type="entry name" value="SH3-like_dom_sf"/>
</dbReference>
<evidence type="ECO:0000313" key="19">
    <source>
        <dbReference type="Proteomes" id="UP000601435"/>
    </source>
</evidence>
<feature type="zinc finger region" description="C3H1-type" evidence="14">
    <location>
        <begin position="247"/>
        <end position="274"/>
    </location>
</feature>
<dbReference type="InterPro" id="IPR041679">
    <property type="entry name" value="DNA2/NAM7-like_C"/>
</dbReference>
<evidence type="ECO:0000256" key="14">
    <source>
        <dbReference type="PROSITE-ProRule" id="PRU00723"/>
    </source>
</evidence>
<feature type="domain" description="C3H1-type" evidence="17">
    <location>
        <begin position="247"/>
        <end position="274"/>
    </location>
</feature>
<keyword evidence="12" id="KW-0539">Nucleus</keyword>